<comment type="caution">
    <text evidence="1">The sequence shown here is derived from an EMBL/GenBank/DDBJ whole genome shotgun (WGS) entry which is preliminary data.</text>
</comment>
<accession>A0AA43ZFE5</accession>
<evidence type="ECO:0000313" key="1">
    <source>
        <dbReference type="EMBL" id="NHT76870.1"/>
    </source>
</evidence>
<organism evidence="1 2">
    <name type="scientific">Ferranicluibacter rubi</name>
    <dbReference type="NCBI Taxonomy" id="2715133"/>
    <lineage>
        <taxon>Bacteria</taxon>
        <taxon>Pseudomonadati</taxon>
        <taxon>Pseudomonadota</taxon>
        <taxon>Alphaproteobacteria</taxon>
        <taxon>Hyphomicrobiales</taxon>
        <taxon>Rhizobiaceae</taxon>
        <taxon>Ferranicluibacter</taxon>
    </lineage>
</organism>
<evidence type="ECO:0000313" key="2">
    <source>
        <dbReference type="Proteomes" id="UP001155840"/>
    </source>
</evidence>
<gene>
    <name evidence="1" type="ORF">G8E10_14070</name>
</gene>
<name>A0AA43ZFE5_9HYPH</name>
<dbReference type="Proteomes" id="UP001155840">
    <property type="component" value="Unassembled WGS sequence"/>
</dbReference>
<dbReference type="AlphaFoldDB" id="A0AA43ZFE5"/>
<proteinExistence type="predicted"/>
<keyword evidence="2" id="KW-1185">Reference proteome</keyword>
<sequence>MQAIEIPAFVDEIIDTGCDICACGDNIYTIGDADLSDKEYEIAAPQLREINRKFGDRDYLRREIVAYLRSLGRYIDSPDVEHWTLNLPPP</sequence>
<reference evidence="1" key="1">
    <citation type="submission" date="2020-03" db="EMBL/GenBank/DDBJ databases">
        <title>Ferranicluibacter endophyticum gen. nov., sp. nov., a new genus isolated from Rubus ulmifolius Schott. stem.</title>
        <authorList>
            <person name="Roca-Couso R."/>
            <person name="Flores-Felix J.D."/>
            <person name="Igual J.M."/>
            <person name="Rivas R."/>
        </authorList>
    </citation>
    <scope>NUCLEOTIDE SEQUENCE</scope>
    <source>
        <strain evidence="1">CRRU44</strain>
    </source>
</reference>
<protein>
    <submittedName>
        <fullName evidence="1">Uncharacterized protein</fullName>
    </submittedName>
</protein>
<dbReference type="EMBL" id="JAANCM010000006">
    <property type="protein sequence ID" value="NHT76870.1"/>
    <property type="molecule type" value="Genomic_DNA"/>
</dbReference>